<proteinExistence type="predicted"/>
<keyword evidence="3" id="KW-1185">Reference proteome</keyword>
<evidence type="ECO:0000313" key="3">
    <source>
        <dbReference type="Proteomes" id="UP000244571"/>
    </source>
</evidence>
<evidence type="ECO:0000256" key="1">
    <source>
        <dbReference type="SAM" id="Phobius"/>
    </source>
</evidence>
<dbReference type="OrthoDB" id="8681001at2"/>
<dbReference type="RefSeq" id="WP_108621180.1">
    <property type="nucleotide sequence ID" value="NZ_CP028901.1"/>
</dbReference>
<dbReference type="Proteomes" id="UP000244571">
    <property type="component" value="Chromosome"/>
</dbReference>
<sequence length="197" mass="22233">MIWLSQRHLAFNRASGQASVEWLIAASAVVTLLWLVIEATQWFTLHHFLLLNAQRAAEHAATQGGRPLVAHQYLFRNLKPDSLRLGQVCVLDHVEDLLADFKDPNLSRQAGQDVIRHSHIAAQHQRNQAKGWQNGVGPRSDKTIAQANLLNLSVTAYQPVTLLWLRPIIGREIRLKVVVQTVMQSSREKIDWPCAGY</sequence>
<keyword evidence="1" id="KW-1133">Transmembrane helix</keyword>
<reference evidence="2 3" key="1">
    <citation type="submission" date="2018-04" db="EMBL/GenBank/DDBJ databases">
        <title>Bordetella sp. HZ20 isolated from seawater.</title>
        <authorList>
            <person name="Sun C."/>
        </authorList>
    </citation>
    <scope>NUCLEOTIDE SEQUENCE [LARGE SCALE GENOMIC DNA]</scope>
    <source>
        <strain evidence="2 3">HZ20</strain>
    </source>
</reference>
<organism evidence="2 3">
    <name type="scientific">Orrella marina</name>
    <dbReference type="NCBI Taxonomy" id="2163011"/>
    <lineage>
        <taxon>Bacteria</taxon>
        <taxon>Pseudomonadati</taxon>
        <taxon>Pseudomonadota</taxon>
        <taxon>Betaproteobacteria</taxon>
        <taxon>Burkholderiales</taxon>
        <taxon>Alcaligenaceae</taxon>
        <taxon>Orrella</taxon>
    </lineage>
</organism>
<evidence type="ECO:0008006" key="4">
    <source>
        <dbReference type="Google" id="ProtNLM"/>
    </source>
</evidence>
<keyword evidence="1" id="KW-0472">Membrane</keyword>
<accession>A0A2R4XIW7</accession>
<dbReference type="KEGG" id="boz:DBV39_08580"/>
<keyword evidence="1" id="KW-0812">Transmembrane</keyword>
<feature type="transmembrane region" description="Helical" evidence="1">
    <location>
        <begin position="20"/>
        <end position="37"/>
    </location>
</feature>
<dbReference type="AlphaFoldDB" id="A0A2R4XIW7"/>
<name>A0A2R4XIW7_9BURK</name>
<evidence type="ECO:0000313" key="2">
    <source>
        <dbReference type="EMBL" id="AWB33751.1"/>
    </source>
</evidence>
<dbReference type="EMBL" id="CP028901">
    <property type="protein sequence ID" value="AWB33751.1"/>
    <property type="molecule type" value="Genomic_DNA"/>
</dbReference>
<protein>
    <recommendedName>
        <fullName evidence="4">TadE-like protein</fullName>
    </recommendedName>
</protein>
<gene>
    <name evidence="2" type="ORF">DBV39_08580</name>
</gene>